<evidence type="ECO:0000256" key="1">
    <source>
        <dbReference type="SAM" id="Phobius"/>
    </source>
</evidence>
<reference evidence="2 3" key="1">
    <citation type="submission" date="2017-08" db="EMBL/GenBank/DDBJ databases">
        <title>Whole Genome Sequence of Sphingobium hydrophobicum C1: Insights into Adaption to the Electronic-waste Contaminated Sediment.</title>
        <authorList>
            <person name="Song D."/>
            <person name="Chen X."/>
            <person name="Xu M."/>
        </authorList>
    </citation>
    <scope>NUCLEOTIDE SEQUENCE [LARGE SCALE GENOMIC DNA]</scope>
    <source>
        <strain evidence="2 3">C1</strain>
    </source>
</reference>
<dbReference type="KEGG" id="shyd:CJD35_16940"/>
<feature type="transmembrane region" description="Helical" evidence="1">
    <location>
        <begin position="20"/>
        <end position="43"/>
    </location>
</feature>
<dbReference type="Pfam" id="PF03203">
    <property type="entry name" value="MerC"/>
    <property type="match status" value="1"/>
</dbReference>
<feature type="transmembrane region" description="Helical" evidence="1">
    <location>
        <begin position="102"/>
        <end position="120"/>
    </location>
</feature>
<dbReference type="EMBL" id="CP022746">
    <property type="protein sequence ID" value="ASY46170.1"/>
    <property type="molecule type" value="Genomic_DNA"/>
</dbReference>
<feature type="transmembrane region" description="Helical" evidence="1">
    <location>
        <begin position="49"/>
        <end position="68"/>
    </location>
</feature>
<dbReference type="GO" id="GO:0015097">
    <property type="term" value="F:mercury ion transmembrane transporter activity"/>
    <property type="evidence" value="ECO:0007669"/>
    <property type="project" value="InterPro"/>
</dbReference>
<keyword evidence="1" id="KW-1133">Transmembrane helix</keyword>
<name>A0A249MXS1_SPHXE</name>
<sequence length="136" mass="14406">MTVNTQGQRLYDGVAIGASILCLIHCLVLPLLIVLLPTLAAFLAFPESFHLWALALAVPTSVLALTTGYRRHRRIMPTAIALPGLALLALGALQAPTEAMETMLSVAGALLLALGHGLNWKALHKSGAPKKGNRRV</sequence>
<dbReference type="GO" id="GO:0016020">
    <property type="term" value="C:membrane"/>
    <property type="evidence" value="ECO:0007669"/>
    <property type="project" value="InterPro"/>
</dbReference>
<evidence type="ECO:0000313" key="2">
    <source>
        <dbReference type="EMBL" id="ASY46170.1"/>
    </source>
</evidence>
<organism evidence="2 3">
    <name type="scientific">Sphingobium xenophagum</name>
    <dbReference type="NCBI Taxonomy" id="121428"/>
    <lineage>
        <taxon>Bacteria</taxon>
        <taxon>Pseudomonadati</taxon>
        <taxon>Pseudomonadota</taxon>
        <taxon>Alphaproteobacteria</taxon>
        <taxon>Sphingomonadales</taxon>
        <taxon>Sphingomonadaceae</taxon>
        <taxon>Sphingobium</taxon>
    </lineage>
</organism>
<gene>
    <name evidence="2" type="ORF">CJD35_16940</name>
</gene>
<evidence type="ECO:0000313" key="3">
    <source>
        <dbReference type="Proteomes" id="UP000217141"/>
    </source>
</evidence>
<accession>A0A249MXS1</accession>
<dbReference type="InterPro" id="IPR004891">
    <property type="entry name" value="Mercury-R_MerC"/>
</dbReference>
<dbReference type="Proteomes" id="UP000217141">
    <property type="component" value="Chromosome II"/>
</dbReference>
<feature type="transmembrane region" description="Helical" evidence="1">
    <location>
        <begin position="75"/>
        <end position="96"/>
    </location>
</feature>
<keyword evidence="1" id="KW-0472">Membrane</keyword>
<protein>
    <submittedName>
        <fullName evidence="2">MerC mercury resistance protein</fullName>
    </submittedName>
</protein>
<proteinExistence type="predicted"/>
<keyword evidence="1" id="KW-0812">Transmembrane</keyword>
<dbReference type="AlphaFoldDB" id="A0A249MXS1"/>